<protein>
    <submittedName>
        <fullName evidence="4">Uncharacterized protein</fullName>
    </submittedName>
</protein>
<organism evidence="4 5">
    <name type="scientific">Meganyctiphanes norvegica</name>
    <name type="common">Northern krill</name>
    <name type="synonym">Thysanopoda norvegica</name>
    <dbReference type="NCBI Taxonomy" id="48144"/>
    <lineage>
        <taxon>Eukaryota</taxon>
        <taxon>Metazoa</taxon>
        <taxon>Ecdysozoa</taxon>
        <taxon>Arthropoda</taxon>
        <taxon>Crustacea</taxon>
        <taxon>Multicrustacea</taxon>
        <taxon>Malacostraca</taxon>
        <taxon>Eumalacostraca</taxon>
        <taxon>Eucarida</taxon>
        <taxon>Euphausiacea</taxon>
        <taxon>Euphausiidae</taxon>
        <taxon>Meganyctiphanes</taxon>
    </lineage>
</organism>
<evidence type="ECO:0000256" key="2">
    <source>
        <dbReference type="RuleBase" id="RU000363"/>
    </source>
</evidence>
<dbReference type="Proteomes" id="UP001497623">
    <property type="component" value="Unassembled WGS sequence"/>
</dbReference>
<sequence length="411" mass="45925">MTWGCALCLSLVVWATLVTATHYVWPLAFLGLGVLAVHITDWALKGLNNLTNKAILSQGHTRDKAVLITGCDTGFGHMLAERLDHLGFKVYAGCLNPNGEGPLRLKAGASYDLKTIKLDVTKDSDVRAAYDFVQTDIGNSKLWAVVNNAGIGEISEIEWCSMSTYQRVLDINTLGPIRITKAFLPLLRDYNGGRVVIVASLAARYTFAGFSAYSMSKHAAVSFADALRLEMNKWNISVHTVEPTLYRTQIASESYYMKALNQTWENLSEDIRNSYGNEYLKDYKSFIHEHLNRALPTEKIAEVVDDMVHAVAGIQPKSRYVPNIKTQIRARILGMLPTDLVDDIMLRDLPSTPPADIERRKSQHLIDPRIGPGGQRLKRIFSMPSLQIKRSPSPKIGDFFTFPIVKENLEE</sequence>
<gene>
    <name evidence="4" type="ORF">MNOR_LOCUS7624</name>
</gene>
<dbReference type="EMBL" id="CAXKWB010003394">
    <property type="protein sequence ID" value="CAL4069091.1"/>
    <property type="molecule type" value="Genomic_DNA"/>
</dbReference>
<dbReference type="InterPro" id="IPR002347">
    <property type="entry name" value="SDR_fam"/>
</dbReference>
<dbReference type="PANTHER" id="PTHR43313">
    <property type="entry name" value="SHORT-CHAIN DEHYDROGENASE/REDUCTASE FAMILY 9C"/>
    <property type="match status" value="1"/>
</dbReference>
<keyword evidence="5" id="KW-1185">Reference proteome</keyword>
<dbReference type="PANTHER" id="PTHR43313:SF36">
    <property type="entry name" value="D-BETA-HYDROXYBUTYRATE DEHYDROGENASE, MITOCHONDRIAL"/>
    <property type="match status" value="1"/>
</dbReference>
<dbReference type="Gene3D" id="3.40.50.720">
    <property type="entry name" value="NAD(P)-binding Rossmann-like Domain"/>
    <property type="match status" value="1"/>
</dbReference>
<dbReference type="GO" id="GO:0016491">
    <property type="term" value="F:oxidoreductase activity"/>
    <property type="evidence" value="ECO:0007669"/>
    <property type="project" value="UniProtKB-KW"/>
</dbReference>
<comment type="caution">
    <text evidence="4">The sequence shown here is derived from an EMBL/GenBank/DDBJ whole genome shotgun (WGS) entry which is preliminary data.</text>
</comment>
<dbReference type="PROSITE" id="PS00061">
    <property type="entry name" value="ADH_SHORT"/>
    <property type="match status" value="1"/>
</dbReference>
<reference evidence="4 5" key="1">
    <citation type="submission" date="2024-05" db="EMBL/GenBank/DDBJ databases">
        <authorList>
            <person name="Wallberg A."/>
        </authorList>
    </citation>
    <scope>NUCLEOTIDE SEQUENCE [LARGE SCALE GENOMIC DNA]</scope>
</reference>
<accession>A0AAV2Q6K3</accession>
<proteinExistence type="inferred from homology"/>
<comment type="similarity">
    <text evidence="2">Belongs to the short-chain dehydrogenases/reductases (SDR) family.</text>
</comment>
<evidence type="ECO:0000256" key="3">
    <source>
        <dbReference type="SAM" id="SignalP"/>
    </source>
</evidence>
<keyword evidence="3" id="KW-0732">Signal</keyword>
<dbReference type="PRINTS" id="PR00080">
    <property type="entry name" value="SDRFAMILY"/>
</dbReference>
<dbReference type="SUPFAM" id="SSF51735">
    <property type="entry name" value="NAD(P)-binding Rossmann-fold domains"/>
    <property type="match status" value="1"/>
</dbReference>
<evidence type="ECO:0000256" key="1">
    <source>
        <dbReference type="ARBA" id="ARBA00023002"/>
    </source>
</evidence>
<dbReference type="InterPro" id="IPR036291">
    <property type="entry name" value="NAD(P)-bd_dom_sf"/>
</dbReference>
<keyword evidence="1" id="KW-0560">Oxidoreductase</keyword>
<dbReference type="InterPro" id="IPR020904">
    <property type="entry name" value="Sc_DH/Rdtase_CS"/>
</dbReference>
<feature type="signal peptide" evidence="3">
    <location>
        <begin position="1"/>
        <end position="20"/>
    </location>
</feature>
<dbReference type="GO" id="GO:0008202">
    <property type="term" value="P:steroid metabolic process"/>
    <property type="evidence" value="ECO:0007669"/>
    <property type="project" value="TreeGrafter"/>
</dbReference>
<name>A0AAV2Q6K3_MEGNR</name>
<evidence type="ECO:0000313" key="4">
    <source>
        <dbReference type="EMBL" id="CAL4069091.1"/>
    </source>
</evidence>
<feature type="chain" id="PRO_5043506166" evidence="3">
    <location>
        <begin position="21"/>
        <end position="411"/>
    </location>
</feature>
<dbReference type="Pfam" id="PF00106">
    <property type="entry name" value="adh_short"/>
    <property type="match status" value="1"/>
</dbReference>
<dbReference type="AlphaFoldDB" id="A0AAV2Q6K3"/>
<evidence type="ECO:0000313" key="5">
    <source>
        <dbReference type="Proteomes" id="UP001497623"/>
    </source>
</evidence>
<dbReference type="PRINTS" id="PR00081">
    <property type="entry name" value="GDHRDH"/>
</dbReference>